<evidence type="ECO:0000313" key="3">
    <source>
        <dbReference type="Proteomes" id="UP001648503"/>
    </source>
</evidence>
<keyword evidence="3" id="KW-1185">Reference proteome</keyword>
<dbReference type="CDD" id="cd02908">
    <property type="entry name" value="Macro_OAADPr_deacetylase"/>
    <property type="match status" value="1"/>
</dbReference>
<accession>A0ABQ8EVN5</accession>
<dbReference type="Pfam" id="PF01661">
    <property type="entry name" value="Macro"/>
    <property type="match status" value="1"/>
</dbReference>
<dbReference type="SMART" id="SM00506">
    <property type="entry name" value="A1pp"/>
    <property type="match status" value="1"/>
</dbReference>
<dbReference type="SUPFAM" id="SSF52949">
    <property type="entry name" value="Macro domain-like"/>
    <property type="match status" value="1"/>
</dbReference>
<dbReference type="InterPro" id="IPR002589">
    <property type="entry name" value="Macro_dom"/>
</dbReference>
<comment type="caution">
    <text evidence="2">The sequence shown here is derived from an EMBL/GenBank/DDBJ whole genome shotgun (WGS) entry which is preliminary data.</text>
</comment>
<reference evidence="2 3" key="1">
    <citation type="submission" date="2021-02" db="EMBL/GenBank/DDBJ databases">
        <title>Variation within the Batrachochytrium salamandrivorans European outbreak.</title>
        <authorList>
            <person name="Kelly M."/>
            <person name="Pasmans F."/>
            <person name="Shea T.P."/>
            <person name="Munoz J.F."/>
            <person name="Carranza S."/>
            <person name="Cuomo C.A."/>
            <person name="Martel A."/>
        </authorList>
    </citation>
    <scope>NUCLEOTIDE SEQUENCE [LARGE SCALE GENOMIC DNA]</scope>
    <source>
        <strain evidence="2 3">AMFP18/2</strain>
    </source>
</reference>
<dbReference type="Gene3D" id="3.40.220.10">
    <property type="entry name" value="Leucine Aminopeptidase, subunit E, domain 1"/>
    <property type="match status" value="1"/>
</dbReference>
<dbReference type="PANTHER" id="PTHR11106:SF27">
    <property type="entry name" value="MACRO DOMAIN-CONTAINING PROTEIN"/>
    <property type="match status" value="1"/>
</dbReference>
<gene>
    <name evidence="2" type="ORF">BASA50_011400</name>
</gene>
<proteinExistence type="predicted"/>
<dbReference type="EMBL" id="JAFCIX010000562">
    <property type="protein sequence ID" value="KAH6587398.1"/>
    <property type="molecule type" value="Genomic_DNA"/>
</dbReference>
<feature type="domain" description="Macro" evidence="1">
    <location>
        <begin position="29"/>
        <end position="207"/>
    </location>
</feature>
<evidence type="ECO:0000259" key="1">
    <source>
        <dbReference type="PROSITE" id="PS51154"/>
    </source>
</evidence>
<dbReference type="PANTHER" id="PTHR11106">
    <property type="entry name" value="GANGLIOSIDE INDUCED DIFFERENTIATION ASSOCIATED PROTEIN 2-RELATED"/>
    <property type="match status" value="1"/>
</dbReference>
<dbReference type="NCBIfam" id="NF001664">
    <property type="entry name" value="PRK00431.1-6"/>
    <property type="match status" value="1"/>
</dbReference>
<dbReference type="PROSITE" id="PS51154">
    <property type="entry name" value="MACRO"/>
    <property type="match status" value="1"/>
</dbReference>
<name>A0ABQ8EVN5_9FUNG</name>
<organism evidence="2 3">
    <name type="scientific">Batrachochytrium salamandrivorans</name>
    <dbReference type="NCBI Taxonomy" id="1357716"/>
    <lineage>
        <taxon>Eukaryota</taxon>
        <taxon>Fungi</taxon>
        <taxon>Fungi incertae sedis</taxon>
        <taxon>Chytridiomycota</taxon>
        <taxon>Chytridiomycota incertae sedis</taxon>
        <taxon>Chytridiomycetes</taxon>
        <taxon>Rhizophydiales</taxon>
        <taxon>Rhizophydiales incertae sedis</taxon>
        <taxon>Batrachochytrium</taxon>
    </lineage>
</organism>
<evidence type="ECO:0000313" key="2">
    <source>
        <dbReference type="EMBL" id="KAH6587398.1"/>
    </source>
</evidence>
<sequence length="210" mass="22686">MARFDSLAGLVRSPQWKQKLAGEALRMSPTDNLSVHTIHNPVCILKGDITELGVDAIVNAANSSLLGGGGVDGAIHCKAGKELLQECRGLGGCLTGEAKITAGYNLPAHHVIHTVGPIVRGREQPEQLARCYTSSLELASQKQLRSIAFPCISTGVYGYPQEAAAHVALQAVKTWLEANSNRMDLVVFCVFLPKDYIIYSDLLLQYFPVK</sequence>
<dbReference type="InterPro" id="IPR043472">
    <property type="entry name" value="Macro_dom-like"/>
</dbReference>
<dbReference type="Proteomes" id="UP001648503">
    <property type="component" value="Unassembled WGS sequence"/>
</dbReference>
<protein>
    <recommendedName>
        <fullName evidence="1">Macro domain-containing protein</fullName>
    </recommendedName>
</protein>